<feature type="region of interest" description="Disordered" evidence="3">
    <location>
        <begin position="31"/>
        <end position="91"/>
    </location>
</feature>
<keyword evidence="4" id="KW-0812">Transmembrane</keyword>
<keyword evidence="7" id="KW-1185">Reference proteome</keyword>
<evidence type="ECO:0000259" key="5">
    <source>
        <dbReference type="PROSITE" id="PS50850"/>
    </source>
</evidence>
<dbReference type="InterPro" id="IPR036259">
    <property type="entry name" value="MFS_trans_sf"/>
</dbReference>
<comment type="similarity">
    <text evidence="2">Belongs to the major facilitator superfamily. Monocarboxylate porter (TC 2.A.1.13) family.</text>
</comment>
<dbReference type="InterPro" id="IPR050327">
    <property type="entry name" value="Proton-linked_MCT"/>
</dbReference>
<dbReference type="GO" id="GO:0022857">
    <property type="term" value="F:transmembrane transporter activity"/>
    <property type="evidence" value="ECO:0007669"/>
    <property type="project" value="InterPro"/>
</dbReference>
<reference evidence="6" key="1">
    <citation type="journal article" date="2023" name="BMC Genomics">
        <title>Chromosome-level genome assemblies of Cutaneotrichosporon spp. (Trichosporonales, Basidiomycota) reveal imbalanced evolution between nucleotide sequences and chromosome synteny.</title>
        <authorList>
            <person name="Kobayashi Y."/>
            <person name="Kayamori A."/>
            <person name="Aoki K."/>
            <person name="Shiwa Y."/>
            <person name="Matsutani M."/>
            <person name="Fujita N."/>
            <person name="Sugita T."/>
            <person name="Iwasaki W."/>
            <person name="Tanaka N."/>
            <person name="Takashima M."/>
        </authorList>
    </citation>
    <scope>NUCLEOTIDE SEQUENCE</scope>
    <source>
        <strain evidence="6">HIS019</strain>
    </source>
</reference>
<evidence type="ECO:0000313" key="7">
    <source>
        <dbReference type="Proteomes" id="UP001233271"/>
    </source>
</evidence>
<dbReference type="Proteomes" id="UP001233271">
    <property type="component" value="Chromosome 3"/>
</dbReference>
<dbReference type="PANTHER" id="PTHR11360">
    <property type="entry name" value="MONOCARBOXYLATE TRANSPORTER"/>
    <property type="match status" value="1"/>
</dbReference>
<dbReference type="EMBL" id="AP028214">
    <property type="protein sequence ID" value="BEI90906.1"/>
    <property type="molecule type" value="Genomic_DNA"/>
</dbReference>
<feature type="transmembrane region" description="Helical" evidence="4">
    <location>
        <begin position="330"/>
        <end position="348"/>
    </location>
</feature>
<feature type="compositionally biased region" description="Basic and acidic residues" evidence="3">
    <location>
        <begin position="54"/>
        <end position="84"/>
    </location>
</feature>
<dbReference type="GeneID" id="85494776"/>
<dbReference type="RefSeq" id="XP_060456171.1">
    <property type="nucleotide sequence ID" value="XM_060599482.1"/>
</dbReference>
<proteinExistence type="inferred from homology"/>
<feature type="transmembrane region" description="Helical" evidence="4">
    <location>
        <begin position="394"/>
        <end position="415"/>
    </location>
</feature>
<evidence type="ECO:0000256" key="1">
    <source>
        <dbReference type="ARBA" id="ARBA00004141"/>
    </source>
</evidence>
<feature type="transmembrane region" description="Helical" evidence="4">
    <location>
        <begin position="459"/>
        <end position="480"/>
    </location>
</feature>
<dbReference type="KEGG" id="ccac:CcaHIS019_0309760"/>
<dbReference type="GO" id="GO:0016020">
    <property type="term" value="C:membrane"/>
    <property type="evidence" value="ECO:0007669"/>
    <property type="project" value="UniProtKB-SubCell"/>
</dbReference>
<protein>
    <recommendedName>
        <fullName evidence="5">Major facilitator superfamily (MFS) profile domain-containing protein</fullName>
    </recommendedName>
</protein>
<comment type="subcellular location">
    <subcellularLocation>
        <location evidence="1">Membrane</location>
        <topology evidence="1">Multi-pass membrane protein</topology>
    </subcellularLocation>
</comment>
<dbReference type="InterPro" id="IPR020846">
    <property type="entry name" value="MFS_dom"/>
</dbReference>
<evidence type="ECO:0000256" key="2">
    <source>
        <dbReference type="ARBA" id="ARBA00006727"/>
    </source>
</evidence>
<dbReference type="PROSITE" id="PS50850">
    <property type="entry name" value="MFS"/>
    <property type="match status" value="1"/>
</dbReference>
<feature type="transmembrane region" description="Helical" evidence="4">
    <location>
        <begin position="360"/>
        <end position="382"/>
    </location>
</feature>
<feature type="transmembrane region" description="Helical" evidence="4">
    <location>
        <begin position="98"/>
        <end position="119"/>
    </location>
</feature>
<feature type="domain" description="Major facilitator superfamily (MFS) profile" evidence="5">
    <location>
        <begin position="257"/>
        <end position="490"/>
    </location>
</feature>
<evidence type="ECO:0000313" key="6">
    <source>
        <dbReference type="EMBL" id="BEI90906.1"/>
    </source>
</evidence>
<organism evidence="6 7">
    <name type="scientific">Cutaneotrichosporon cavernicola</name>
    <dbReference type="NCBI Taxonomy" id="279322"/>
    <lineage>
        <taxon>Eukaryota</taxon>
        <taxon>Fungi</taxon>
        <taxon>Dikarya</taxon>
        <taxon>Basidiomycota</taxon>
        <taxon>Agaricomycotina</taxon>
        <taxon>Tremellomycetes</taxon>
        <taxon>Trichosporonales</taxon>
        <taxon>Trichosporonaceae</taxon>
        <taxon>Cutaneotrichosporon</taxon>
    </lineage>
</organism>
<name>A0AA48L186_9TREE</name>
<sequence length="490" mass="52538">MTQPRPRSRSRRDSDPAADLAYIRSISPRLRTSEDSALAVELAEEVSESQATSEGKEQEPFEGREEPEEGGKEQPEEGGKEHATAGHIGPPPDGGMRAWLVVIGSAFSIFCVLGLVTGAGQFQAYYLAHQLKGYSTAKVAWLASIQITLTFGGAVISGALFDAYSAHPLVMLSTLGQFGSLVAVAFSRTYYQFLLSHAAFGVSAAIVYSPATGIAAHWFLRRRGTAVAVIMSGAGAGGVIYPILIKNLTDRFVWRDAILILAGIHFVLMLPGCLFMKKRLPNRPPVPVRALAKPWKDFRYCFLIVGQSLTSLAVFSPYFNASLYARANHASPTVVGYAVAILQAGNFVGRMASGPLADRFGTWLIFVLFAALSAITLFGFFIVPLNTPATVAGLAIYGCVSGGHVTLIPAVTATISPAHEIGMRLGLLWTVLSVTMLVGPVISGELITVGNGTYKWAGLWNALQFCLSTAVLSVPGVVMWRRRRREGGEV</sequence>
<dbReference type="Pfam" id="PF07690">
    <property type="entry name" value="MFS_1"/>
    <property type="match status" value="1"/>
</dbReference>
<feature type="transmembrane region" description="Helical" evidence="4">
    <location>
        <begin position="227"/>
        <end position="245"/>
    </location>
</feature>
<dbReference type="SUPFAM" id="SSF103473">
    <property type="entry name" value="MFS general substrate transporter"/>
    <property type="match status" value="1"/>
</dbReference>
<dbReference type="PANTHER" id="PTHR11360:SF177">
    <property type="entry name" value="RIBOFLAVIN TRANSPORTER MCH5"/>
    <property type="match status" value="1"/>
</dbReference>
<keyword evidence="4" id="KW-0472">Membrane</keyword>
<gene>
    <name evidence="6" type="ORF">CcaverHIS019_0309760</name>
</gene>
<feature type="transmembrane region" description="Helical" evidence="4">
    <location>
        <begin position="427"/>
        <end position="447"/>
    </location>
</feature>
<evidence type="ECO:0000256" key="3">
    <source>
        <dbReference type="SAM" id="MobiDB-lite"/>
    </source>
</evidence>
<feature type="transmembrane region" description="Helical" evidence="4">
    <location>
        <begin position="198"/>
        <end position="220"/>
    </location>
</feature>
<feature type="transmembrane region" description="Helical" evidence="4">
    <location>
        <begin position="168"/>
        <end position="186"/>
    </location>
</feature>
<feature type="transmembrane region" description="Helical" evidence="4">
    <location>
        <begin position="139"/>
        <end position="161"/>
    </location>
</feature>
<dbReference type="AlphaFoldDB" id="A0AA48L186"/>
<keyword evidence="4" id="KW-1133">Transmembrane helix</keyword>
<dbReference type="Gene3D" id="1.20.1250.20">
    <property type="entry name" value="MFS general substrate transporter like domains"/>
    <property type="match status" value="2"/>
</dbReference>
<feature type="transmembrane region" description="Helical" evidence="4">
    <location>
        <begin position="257"/>
        <end position="276"/>
    </location>
</feature>
<accession>A0AA48L186</accession>
<dbReference type="InterPro" id="IPR011701">
    <property type="entry name" value="MFS"/>
</dbReference>
<evidence type="ECO:0000256" key="4">
    <source>
        <dbReference type="SAM" id="Phobius"/>
    </source>
</evidence>
<feature type="transmembrane region" description="Helical" evidence="4">
    <location>
        <begin position="297"/>
        <end position="318"/>
    </location>
</feature>